<keyword evidence="2" id="KW-0812">Transmembrane</keyword>
<dbReference type="RefSeq" id="WP_201631485.1">
    <property type="nucleotide sequence ID" value="NZ_JAEQNB010000001.1"/>
</dbReference>
<keyword evidence="2" id="KW-1133">Transmembrane helix</keyword>
<evidence type="ECO:0000256" key="1">
    <source>
        <dbReference type="SAM" id="Coils"/>
    </source>
</evidence>
<organism evidence="3 4">
    <name type="scientific">Tumebacillus amylolyticus</name>
    <dbReference type="NCBI Taxonomy" id="2801339"/>
    <lineage>
        <taxon>Bacteria</taxon>
        <taxon>Bacillati</taxon>
        <taxon>Bacillota</taxon>
        <taxon>Bacilli</taxon>
        <taxon>Bacillales</taxon>
        <taxon>Alicyclobacillaceae</taxon>
        <taxon>Tumebacillus</taxon>
    </lineage>
</organism>
<evidence type="ECO:0000313" key="4">
    <source>
        <dbReference type="Proteomes" id="UP000602284"/>
    </source>
</evidence>
<dbReference type="EMBL" id="JAEQNB010000001">
    <property type="protein sequence ID" value="MBL0385911.1"/>
    <property type="molecule type" value="Genomic_DNA"/>
</dbReference>
<accession>A0ABS1J6J9</accession>
<feature type="coiled-coil region" evidence="1">
    <location>
        <begin position="127"/>
        <end position="154"/>
    </location>
</feature>
<dbReference type="Proteomes" id="UP000602284">
    <property type="component" value="Unassembled WGS sequence"/>
</dbReference>
<evidence type="ECO:0000313" key="3">
    <source>
        <dbReference type="EMBL" id="MBL0385911.1"/>
    </source>
</evidence>
<proteinExistence type="predicted"/>
<comment type="caution">
    <text evidence="3">The sequence shown here is derived from an EMBL/GenBank/DDBJ whole genome shotgun (WGS) entry which is preliminary data.</text>
</comment>
<keyword evidence="4" id="KW-1185">Reference proteome</keyword>
<keyword evidence="1" id="KW-0175">Coiled coil</keyword>
<reference evidence="3 4" key="1">
    <citation type="submission" date="2021-01" db="EMBL/GenBank/DDBJ databases">
        <title>Tumebacillus sp. strain ITR2 16S ribosomal RNA gene Genome sequencing and assembly.</title>
        <authorList>
            <person name="Kang M."/>
        </authorList>
    </citation>
    <scope>NUCLEOTIDE SEQUENCE [LARGE SCALE GENOMIC DNA]</scope>
    <source>
        <strain evidence="3 4">ITR2</strain>
    </source>
</reference>
<evidence type="ECO:0000256" key="2">
    <source>
        <dbReference type="SAM" id="Phobius"/>
    </source>
</evidence>
<keyword evidence="2" id="KW-0472">Membrane</keyword>
<gene>
    <name evidence="3" type="ORF">JJB07_04535</name>
</gene>
<sequence>MMNYFATCALGLGLILMCFLRISSSISINGSYIVCAALSSLLLTFSDFLQFFNDLEENKQKRERLEVFSAICIIFSVLSLTVLPWLNFLNEHSGNLTILGDAISLGALGIVVILSSIKDIYSQGETKRSVIKERDEYKQEMEKYKKLYEESVGNQSLDAFNEAAVTNETVNG</sequence>
<protein>
    <submittedName>
        <fullName evidence="3">Uncharacterized protein</fullName>
    </submittedName>
</protein>
<name>A0ABS1J6J9_9BACL</name>
<feature type="transmembrane region" description="Helical" evidence="2">
    <location>
        <begin position="65"/>
        <end position="86"/>
    </location>
</feature>
<feature type="transmembrane region" description="Helical" evidence="2">
    <location>
        <begin position="98"/>
        <end position="117"/>
    </location>
</feature>
<feature type="transmembrane region" description="Helical" evidence="2">
    <location>
        <begin position="30"/>
        <end position="53"/>
    </location>
</feature>